<dbReference type="EMBL" id="CP017248">
    <property type="protein sequence ID" value="AOR36753.1"/>
    <property type="molecule type" value="Genomic_DNA"/>
</dbReference>
<reference evidence="2" key="1">
    <citation type="submission" date="2016-09" db="EMBL/GenBank/DDBJ databases">
        <title>Streptomyces puniciscabiei strain:TW1S1 Genome sequencing and assembly.</title>
        <authorList>
            <person name="Kim M.-K."/>
            <person name="Kim S.B."/>
        </authorList>
    </citation>
    <scope>NUCLEOTIDE SEQUENCE [LARGE SCALE GENOMIC DNA]</scope>
    <source>
        <strain evidence="2">TW1S1</strain>
    </source>
</reference>
<accession>A0A1D7YMD5</accession>
<evidence type="ECO:0000313" key="2">
    <source>
        <dbReference type="Proteomes" id="UP000094960"/>
    </source>
</evidence>
<proteinExistence type="predicted"/>
<dbReference type="AlphaFoldDB" id="A0A1D7YMD5"/>
<protein>
    <submittedName>
        <fullName evidence="1">Uncharacterized protein</fullName>
    </submittedName>
</protein>
<dbReference type="RefSeq" id="WP_069783259.1">
    <property type="nucleotide sequence ID" value="NZ_CP017248.1"/>
</dbReference>
<dbReference type="KEGG" id="spun:BFF78_42000"/>
<evidence type="ECO:0000313" key="1">
    <source>
        <dbReference type="EMBL" id="AOR36753.1"/>
    </source>
</evidence>
<dbReference type="Proteomes" id="UP000094960">
    <property type="component" value="Chromosome"/>
</dbReference>
<sequence>MPGVDWEAVRGLPKGAVSPLREYAALALTRATVVKGFAQALADRHGTTVWAWNSPYSEEQVVHGNKPRPARGHAPVLAADEKGLAWP</sequence>
<gene>
    <name evidence="1" type="ORF">BFF78_42000</name>
</gene>
<name>A0A1D7YMD5_9ACTN</name>
<organism evidence="1 2">
    <name type="scientific">Streptomyces fodineus</name>
    <dbReference type="NCBI Taxonomy" id="1904616"/>
    <lineage>
        <taxon>Bacteria</taxon>
        <taxon>Bacillati</taxon>
        <taxon>Actinomycetota</taxon>
        <taxon>Actinomycetes</taxon>
        <taxon>Kitasatosporales</taxon>
        <taxon>Streptomycetaceae</taxon>
        <taxon>Streptomyces</taxon>
    </lineage>
</organism>
<keyword evidence="2" id="KW-1185">Reference proteome</keyword>